<dbReference type="EMBL" id="JAAGNC010000118">
    <property type="protein sequence ID" value="NEC58434.1"/>
    <property type="molecule type" value="Genomic_DNA"/>
</dbReference>
<accession>A0A1I6ABP6</accession>
<dbReference type="Pfam" id="PF08327">
    <property type="entry name" value="AHSA1"/>
    <property type="match status" value="1"/>
</dbReference>
<dbReference type="InterPro" id="IPR023393">
    <property type="entry name" value="START-like_dom_sf"/>
</dbReference>
<evidence type="ECO:0000313" key="6">
    <source>
        <dbReference type="Proteomes" id="UP000470404"/>
    </source>
</evidence>
<keyword evidence="6" id="KW-1185">Reference proteome</keyword>
<evidence type="ECO:0000259" key="2">
    <source>
        <dbReference type="Pfam" id="PF08327"/>
    </source>
</evidence>
<dbReference type="InterPro" id="IPR013538">
    <property type="entry name" value="ASHA1/2-like_C"/>
</dbReference>
<comment type="similarity">
    <text evidence="1">Belongs to the AHA1 family.</text>
</comment>
<reference evidence="4 5" key="1">
    <citation type="submission" date="2016-10" db="EMBL/GenBank/DDBJ databases">
        <authorList>
            <person name="de Groot N.N."/>
        </authorList>
    </citation>
    <scope>NUCLEOTIDE SEQUENCE [LARGE SCALE GENOMIC DNA]</scope>
    <source>
        <strain evidence="4 5">DSM 44637</strain>
    </source>
</reference>
<dbReference type="STRING" id="112413.SAMN05421854_11856"/>
<dbReference type="AlphaFoldDB" id="A0A1I6ABP6"/>
<feature type="domain" description="Activator of Hsp90 ATPase homologue 1/2-like C-terminal" evidence="2">
    <location>
        <begin position="15"/>
        <end position="161"/>
    </location>
</feature>
<evidence type="ECO:0000313" key="3">
    <source>
        <dbReference type="EMBL" id="NEC58434.1"/>
    </source>
</evidence>
<organism evidence="4 5">
    <name type="scientific">Amycolatopsis rubida</name>
    <dbReference type="NCBI Taxonomy" id="112413"/>
    <lineage>
        <taxon>Bacteria</taxon>
        <taxon>Bacillati</taxon>
        <taxon>Actinomycetota</taxon>
        <taxon>Actinomycetes</taxon>
        <taxon>Pseudonocardiales</taxon>
        <taxon>Pseudonocardiaceae</taxon>
        <taxon>Amycolatopsis</taxon>
    </lineage>
</organism>
<proteinExistence type="inferred from homology"/>
<protein>
    <submittedName>
        <fullName evidence="3">Transcriptional regulator</fullName>
    </submittedName>
    <submittedName>
        <fullName evidence="4">Uncharacterized conserved protein YndB, AHSA1/START domain</fullName>
    </submittedName>
</protein>
<reference evidence="3 6" key="2">
    <citation type="submission" date="2020-01" db="EMBL/GenBank/DDBJ databases">
        <title>Insect and environment-associated Actinomycetes.</title>
        <authorList>
            <person name="Currrie C."/>
            <person name="Chevrette M."/>
            <person name="Carlson C."/>
            <person name="Stubbendieck R."/>
            <person name="Wendt-Pienkowski E."/>
        </authorList>
    </citation>
    <scope>NUCLEOTIDE SEQUENCE [LARGE SCALE GENOMIC DNA]</scope>
    <source>
        <strain evidence="3 6">SID8386</strain>
    </source>
</reference>
<dbReference type="RefSeq" id="WP_067585970.1">
    <property type="nucleotide sequence ID" value="NZ_FOWC01000018.1"/>
</dbReference>
<dbReference type="Proteomes" id="UP000470404">
    <property type="component" value="Unassembled WGS sequence"/>
</dbReference>
<dbReference type="SUPFAM" id="SSF55961">
    <property type="entry name" value="Bet v1-like"/>
    <property type="match status" value="1"/>
</dbReference>
<evidence type="ECO:0000313" key="5">
    <source>
        <dbReference type="Proteomes" id="UP000199137"/>
    </source>
</evidence>
<dbReference type="Proteomes" id="UP000199137">
    <property type="component" value="Unassembled WGS sequence"/>
</dbReference>
<evidence type="ECO:0000256" key="1">
    <source>
        <dbReference type="ARBA" id="ARBA00006817"/>
    </source>
</evidence>
<evidence type="ECO:0000313" key="4">
    <source>
        <dbReference type="EMBL" id="SFQ66052.1"/>
    </source>
</evidence>
<dbReference type="OrthoDB" id="9815653at2"/>
<sequence length="169" mass="18374">MSDTTTVQVNRVYIKATPQAVWDAITKPEWTAKYGYTGLADFDLKRGGKHRTKPTQEFIDSGFTSDLLDGEVLEADPPRKLVITWKLQMDPSLVAEPYTTLTYDIEETQTAGTRLTVTHDVTGAPNHAALVSGVHEDINAGPGENAGGGWAWVLSDLKSVLETGKNLTA</sequence>
<gene>
    <name evidence="3" type="ORF">G3I59_23205</name>
    <name evidence="4" type="ORF">SAMN05421854_11856</name>
</gene>
<dbReference type="Gene3D" id="3.30.530.20">
    <property type="match status" value="1"/>
</dbReference>
<dbReference type="EMBL" id="FOWC01000018">
    <property type="protein sequence ID" value="SFQ66052.1"/>
    <property type="molecule type" value="Genomic_DNA"/>
</dbReference>
<name>A0A1I6ABP6_9PSEU</name>